<dbReference type="SUPFAM" id="SSF56091">
    <property type="entry name" value="DNA ligase/mRNA capping enzyme, catalytic domain"/>
    <property type="match status" value="1"/>
</dbReference>
<dbReference type="Pfam" id="PF01653">
    <property type="entry name" value="DNA_ligase_aden"/>
    <property type="match status" value="1"/>
</dbReference>
<evidence type="ECO:0000259" key="13">
    <source>
        <dbReference type="PROSITE" id="PS50172"/>
    </source>
</evidence>
<dbReference type="Gene3D" id="2.40.50.140">
    <property type="entry name" value="Nucleic acid-binding proteins"/>
    <property type="match status" value="1"/>
</dbReference>
<evidence type="ECO:0000256" key="5">
    <source>
        <dbReference type="ARBA" id="ARBA00022763"/>
    </source>
</evidence>
<feature type="domain" description="BRCT" evidence="13">
    <location>
        <begin position="658"/>
        <end position="736"/>
    </location>
</feature>
<keyword evidence="15" id="KW-1185">Reference proteome</keyword>
<accession>A0ABQ5UB70</accession>
<evidence type="ECO:0000256" key="12">
    <source>
        <dbReference type="HAMAP-Rule" id="MF_01588"/>
    </source>
</evidence>
<dbReference type="InterPro" id="IPR036420">
    <property type="entry name" value="BRCT_dom_sf"/>
</dbReference>
<evidence type="ECO:0000256" key="3">
    <source>
        <dbReference type="ARBA" id="ARBA00022705"/>
    </source>
</evidence>
<dbReference type="EC" id="6.5.1.2" evidence="12"/>
<protein>
    <recommendedName>
        <fullName evidence="12">DNA ligase</fullName>
        <ecNumber evidence="12">6.5.1.2</ecNumber>
    </recommendedName>
    <alternativeName>
        <fullName evidence="12">Polydeoxyribonucleotide synthase [NAD(+)]</fullName>
    </alternativeName>
</protein>
<dbReference type="Pfam" id="PF00533">
    <property type="entry name" value="BRCT"/>
    <property type="match status" value="1"/>
</dbReference>
<dbReference type="SUPFAM" id="SSF50249">
    <property type="entry name" value="Nucleic acid-binding proteins"/>
    <property type="match status" value="1"/>
</dbReference>
<comment type="function">
    <text evidence="1 12">DNA ligase that catalyzes the formation of phosphodiester linkages between 5'-phosphoryl and 3'-hydroxyl groups in double-stranded DNA using NAD as a coenzyme and as the energy source for the reaction. It is essential for DNA replication and repair of damaged DNA.</text>
</comment>
<evidence type="ECO:0000256" key="11">
    <source>
        <dbReference type="ARBA" id="ARBA00034005"/>
    </source>
</evidence>
<dbReference type="CDD" id="cd00114">
    <property type="entry name" value="LIGANc"/>
    <property type="match status" value="1"/>
</dbReference>
<dbReference type="InterPro" id="IPR001357">
    <property type="entry name" value="BRCT_dom"/>
</dbReference>
<evidence type="ECO:0000256" key="4">
    <source>
        <dbReference type="ARBA" id="ARBA00022723"/>
    </source>
</evidence>
<feature type="binding site" evidence="12">
    <location>
        <position position="457"/>
    </location>
    <ligand>
        <name>Zn(2+)</name>
        <dbReference type="ChEBI" id="CHEBI:29105"/>
    </ligand>
</feature>
<evidence type="ECO:0000313" key="15">
    <source>
        <dbReference type="Proteomes" id="UP001161406"/>
    </source>
</evidence>
<dbReference type="InterPro" id="IPR013839">
    <property type="entry name" value="DNAligase_adenylation"/>
</dbReference>
<feature type="binding site" evidence="12">
    <location>
        <position position="188"/>
    </location>
    <ligand>
        <name>NAD(+)</name>
        <dbReference type="ChEBI" id="CHEBI:57540"/>
    </ligand>
</feature>
<reference evidence="14" key="2">
    <citation type="submission" date="2023-01" db="EMBL/GenBank/DDBJ databases">
        <title>Draft genome sequence of Devosia yakushimensis strain NBRC 103855.</title>
        <authorList>
            <person name="Sun Q."/>
            <person name="Mori K."/>
        </authorList>
    </citation>
    <scope>NUCLEOTIDE SEQUENCE</scope>
    <source>
        <strain evidence="14">NBRC 103855</strain>
    </source>
</reference>
<keyword evidence="5 12" id="KW-0227">DNA damage</keyword>
<keyword evidence="9 12" id="KW-0234">DNA repair</keyword>
<feature type="binding site" evidence="12">
    <location>
        <position position="433"/>
    </location>
    <ligand>
        <name>Zn(2+)</name>
        <dbReference type="ChEBI" id="CHEBI:29105"/>
    </ligand>
</feature>
<gene>
    <name evidence="12 14" type="primary">ligA</name>
    <name evidence="14" type="ORF">GCM10007913_08100</name>
</gene>
<dbReference type="PROSITE" id="PS01055">
    <property type="entry name" value="DNA_LIGASE_N1"/>
    <property type="match status" value="1"/>
</dbReference>
<dbReference type="CDD" id="cd17748">
    <property type="entry name" value="BRCT_DNA_ligase_like"/>
    <property type="match status" value="1"/>
</dbReference>
<evidence type="ECO:0000256" key="6">
    <source>
        <dbReference type="ARBA" id="ARBA00022833"/>
    </source>
</evidence>
<dbReference type="InterPro" id="IPR018239">
    <property type="entry name" value="DNA_ligase_AS"/>
</dbReference>
<evidence type="ECO:0000256" key="1">
    <source>
        <dbReference type="ARBA" id="ARBA00004067"/>
    </source>
</evidence>
<dbReference type="SMART" id="SM00532">
    <property type="entry name" value="LIGANc"/>
    <property type="match status" value="1"/>
</dbReference>
<keyword evidence="6 12" id="KW-0862">Zinc</keyword>
<dbReference type="Proteomes" id="UP001161406">
    <property type="component" value="Unassembled WGS sequence"/>
</dbReference>
<evidence type="ECO:0000256" key="8">
    <source>
        <dbReference type="ARBA" id="ARBA00023027"/>
    </source>
</evidence>
<dbReference type="HAMAP" id="MF_01588">
    <property type="entry name" value="DNA_ligase_A"/>
    <property type="match status" value="1"/>
</dbReference>
<name>A0ABQ5UB70_9HYPH</name>
<feature type="binding site" evidence="12">
    <location>
        <position position="463"/>
    </location>
    <ligand>
        <name>Zn(2+)</name>
        <dbReference type="ChEBI" id="CHEBI:29105"/>
    </ligand>
</feature>
<comment type="cofactor">
    <cofactor evidence="12">
        <name>Mg(2+)</name>
        <dbReference type="ChEBI" id="CHEBI:18420"/>
    </cofactor>
    <cofactor evidence="12">
        <name>Mn(2+)</name>
        <dbReference type="ChEBI" id="CHEBI:29035"/>
    </cofactor>
</comment>
<comment type="caution">
    <text evidence="14">The sequence shown here is derived from an EMBL/GenBank/DDBJ whole genome shotgun (WGS) entry which is preliminary data.</text>
</comment>
<keyword evidence="2 12" id="KW-0436">Ligase</keyword>
<feature type="binding site" evidence="12">
    <location>
        <begin position="45"/>
        <end position="49"/>
    </location>
    <ligand>
        <name>NAD(+)</name>
        <dbReference type="ChEBI" id="CHEBI:57540"/>
    </ligand>
</feature>
<proteinExistence type="inferred from homology"/>
<comment type="similarity">
    <text evidence="12">Belongs to the NAD-dependent DNA ligase family. LigA subfamily.</text>
</comment>
<feature type="binding site" evidence="12">
    <location>
        <position position="328"/>
    </location>
    <ligand>
        <name>NAD(+)</name>
        <dbReference type="ChEBI" id="CHEBI:57540"/>
    </ligand>
</feature>
<dbReference type="Gene3D" id="1.10.150.20">
    <property type="entry name" value="5' to 3' exonuclease, C-terminal subdomain"/>
    <property type="match status" value="2"/>
</dbReference>
<feature type="binding site" evidence="12">
    <location>
        <position position="304"/>
    </location>
    <ligand>
        <name>NAD(+)</name>
        <dbReference type="ChEBI" id="CHEBI:57540"/>
    </ligand>
</feature>
<organism evidence="14 15">
    <name type="scientific">Devosia yakushimensis</name>
    <dbReference type="NCBI Taxonomy" id="470028"/>
    <lineage>
        <taxon>Bacteria</taxon>
        <taxon>Pseudomonadati</taxon>
        <taxon>Pseudomonadota</taxon>
        <taxon>Alphaproteobacteria</taxon>
        <taxon>Hyphomicrobiales</taxon>
        <taxon>Devosiaceae</taxon>
        <taxon>Devosia</taxon>
    </lineage>
</organism>
<dbReference type="Gene3D" id="1.10.287.610">
    <property type="entry name" value="Helix hairpin bin"/>
    <property type="match status" value="1"/>
</dbReference>
<feature type="binding site" evidence="12">
    <location>
        <position position="128"/>
    </location>
    <ligand>
        <name>NAD(+)</name>
        <dbReference type="ChEBI" id="CHEBI:57540"/>
    </ligand>
</feature>
<dbReference type="SUPFAM" id="SSF47781">
    <property type="entry name" value="RuvA domain 2-like"/>
    <property type="match status" value="1"/>
</dbReference>
<keyword evidence="8 12" id="KW-0520">NAD</keyword>
<keyword evidence="7 12" id="KW-0460">Magnesium</keyword>
<dbReference type="NCBIfam" id="NF005932">
    <property type="entry name" value="PRK07956.1"/>
    <property type="match status" value="1"/>
</dbReference>
<dbReference type="SMART" id="SM00292">
    <property type="entry name" value="BRCT"/>
    <property type="match status" value="1"/>
</dbReference>
<dbReference type="Gene3D" id="3.40.50.10190">
    <property type="entry name" value="BRCT domain"/>
    <property type="match status" value="1"/>
</dbReference>
<sequence length="736" mass="80745">MTDLSIKPVDELTEPEADAELARLAAAIAQADIAYHQKDAPEITDADYDAMRRRNDAIEEAFPHLVREDSPSMSVGAPPAEGFAKVRHAVPMLSLAKAYTDEDVVDFLERGRRFFQRDEGLEIAFTAEPKIDGLSASLRYEDGVFVQGATRGDGAVGEDITANLKTISDIPQKLNGSDWPQSIEIRGEVYMTYAEFQALKARSAAAGGQDYVNPRNTAAGSLRQKDASVTASRNLKFFAYAWGATTQDPAPTQYDAVQKFAEWGFKVSPLMVRAKSVDELIAQYRLIEEQRSSLGYDIDGVVYKVDQLELQRRWGFVTGEPRWAVAHKFPAEQASTVVKKIDIQVGRTGTLAPVARLEPVTVGGVVVENVTLHNEDYIKGFDSNGLPIREGIDIRIGDTVVIQRAGDVIPQIVRVVREKRPADAVPYEFPHECPVCGSPATREINEKTGKEDSRRRCTGELICPAQAVERLRHFVSRGAMDIEGLGAENIDLFFNAGLVKTAADIFTLKDRRSDVQRALAARREEQARQREAASGKTRKNVRGVEDRNYEGLDKLFAAIDARREPELDRFIFALGIRHIGETTAAVLARTFSTMEELIRVGKETAAAADPHSVFPSVDGIGGTVIEALVDFFGNERNDDVIEALLRQVHPKPYVVNVSADSVIAGKTVVFTGSLEKMTRSEAKAMAERLGAKVAGSISAQTDILVAGPGAGSKLKKAEELGVEVISEDEWFERVAR</sequence>
<dbReference type="Pfam" id="PF12826">
    <property type="entry name" value="HHH_2"/>
    <property type="match status" value="1"/>
</dbReference>
<dbReference type="NCBIfam" id="TIGR00575">
    <property type="entry name" value="dnlj"/>
    <property type="match status" value="1"/>
</dbReference>
<dbReference type="InterPro" id="IPR010994">
    <property type="entry name" value="RuvA_2-like"/>
</dbReference>
<dbReference type="Pfam" id="PF03120">
    <property type="entry name" value="OB_DNA_ligase"/>
    <property type="match status" value="1"/>
</dbReference>
<dbReference type="PANTHER" id="PTHR23389:SF9">
    <property type="entry name" value="DNA LIGASE"/>
    <property type="match status" value="1"/>
</dbReference>
<feature type="binding site" evidence="12">
    <location>
        <position position="151"/>
    </location>
    <ligand>
        <name>NAD(+)</name>
        <dbReference type="ChEBI" id="CHEBI:57540"/>
    </ligand>
</feature>
<dbReference type="Gene3D" id="3.30.470.30">
    <property type="entry name" value="DNA ligase/mRNA capping enzyme"/>
    <property type="match status" value="1"/>
</dbReference>
<keyword evidence="3 12" id="KW-0235">DNA replication</keyword>
<comment type="catalytic activity">
    <reaction evidence="11 12">
        <text>NAD(+) + (deoxyribonucleotide)n-3'-hydroxyl + 5'-phospho-(deoxyribonucleotide)m = (deoxyribonucleotide)n+m + AMP + beta-nicotinamide D-nucleotide.</text>
        <dbReference type="EC" id="6.5.1.2"/>
    </reaction>
</comment>
<dbReference type="InterPro" id="IPR041663">
    <property type="entry name" value="DisA/LigA_HHH"/>
</dbReference>
<reference evidence="14" key="1">
    <citation type="journal article" date="2014" name="Int. J. Syst. Evol. Microbiol.">
        <title>Complete genome of a new Firmicutes species belonging to the dominant human colonic microbiota ('Ruminococcus bicirculans') reveals two chromosomes and a selective capacity to utilize plant glucans.</title>
        <authorList>
            <consortium name="NISC Comparative Sequencing Program"/>
            <person name="Wegmann U."/>
            <person name="Louis P."/>
            <person name="Goesmann A."/>
            <person name="Henrissat B."/>
            <person name="Duncan S.H."/>
            <person name="Flint H.J."/>
        </authorList>
    </citation>
    <scope>NUCLEOTIDE SEQUENCE</scope>
    <source>
        <strain evidence="14">NBRC 103855</strain>
    </source>
</reference>
<dbReference type="InterPro" id="IPR013840">
    <property type="entry name" value="DNAligase_N"/>
</dbReference>
<dbReference type="InterPro" id="IPR001679">
    <property type="entry name" value="DNA_ligase"/>
</dbReference>
<dbReference type="InterPro" id="IPR012340">
    <property type="entry name" value="NA-bd_OB-fold"/>
</dbReference>
<evidence type="ECO:0000256" key="10">
    <source>
        <dbReference type="ARBA" id="ARBA00023211"/>
    </source>
</evidence>
<evidence type="ECO:0000313" key="14">
    <source>
        <dbReference type="EMBL" id="GLQ08878.1"/>
    </source>
</evidence>
<dbReference type="Gene3D" id="6.20.10.30">
    <property type="match status" value="1"/>
</dbReference>
<dbReference type="PANTHER" id="PTHR23389">
    <property type="entry name" value="CHROMOSOME TRANSMISSION FIDELITY FACTOR 18"/>
    <property type="match status" value="1"/>
</dbReference>
<evidence type="ECO:0000256" key="2">
    <source>
        <dbReference type="ARBA" id="ARBA00022598"/>
    </source>
</evidence>
<dbReference type="SUPFAM" id="SSF52113">
    <property type="entry name" value="BRCT domain"/>
    <property type="match status" value="1"/>
</dbReference>
<dbReference type="PROSITE" id="PS50172">
    <property type="entry name" value="BRCT"/>
    <property type="match status" value="1"/>
</dbReference>
<dbReference type="EMBL" id="BSNG01000001">
    <property type="protein sequence ID" value="GLQ08878.1"/>
    <property type="molecule type" value="Genomic_DNA"/>
</dbReference>
<evidence type="ECO:0000256" key="7">
    <source>
        <dbReference type="ARBA" id="ARBA00022842"/>
    </source>
</evidence>
<feature type="binding site" evidence="12">
    <location>
        <begin position="94"/>
        <end position="95"/>
    </location>
    <ligand>
        <name>NAD(+)</name>
        <dbReference type="ChEBI" id="CHEBI:57540"/>
    </ligand>
</feature>
<keyword evidence="10 12" id="KW-0464">Manganese</keyword>
<dbReference type="InterPro" id="IPR004150">
    <property type="entry name" value="NAD_DNA_ligase_OB"/>
</dbReference>
<feature type="binding site" evidence="12">
    <location>
        <position position="436"/>
    </location>
    <ligand>
        <name>Zn(2+)</name>
        <dbReference type="ChEBI" id="CHEBI:29105"/>
    </ligand>
</feature>
<feature type="active site" description="N6-AMP-lysine intermediate" evidence="12">
    <location>
        <position position="130"/>
    </location>
</feature>
<dbReference type="GO" id="GO:0016874">
    <property type="term" value="F:ligase activity"/>
    <property type="evidence" value="ECO:0007669"/>
    <property type="project" value="UniProtKB-KW"/>
</dbReference>
<evidence type="ECO:0000256" key="9">
    <source>
        <dbReference type="ARBA" id="ARBA00023204"/>
    </source>
</evidence>
<dbReference type="PIRSF" id="PIRSF001604">
    <property type="entry name" value="LigA"/>
    <property type="match status" value="1"/>
</dbReference>
<keyword evidence="4 12" id="KW-0479">Metal-binding</keyword>